<keyword evidence="2" id="KW-1185">Reference proteome</keyword>
<accession>A0A9P4Y843</accession>
<sequence>LNRINKLHSNCSMKTQERYYLAKLISAFDIEMLACAYCRKMEAFCCFAENSSRCKECVSLNQSCDTSCFSASAAGRLIREKCKILSEEAEAELANAAALQALLASQARLDRIRKQRRLLEKQAAEMIRCSFNSLE</sequence>
<gene>
    <name evidence="1" type="ORF">M406DRAFT_224047</name>
</gene>
<feature type="non-terminal residue" evidence="1">
    <location>
        <position position="135"/>
    </location>
</feature>
<dbReference type="EMBL" id="MU032345">
    <property type="protein sequence ID" value="KAF3768278.1"/>
    <property type="molecule type" value="Genomic_DNA"/>
</dbReference>
<dbReference type="RefSeq" id="XP_040779239.1">
    <property type="nucleotide sequence ID" value="XM_040915672.1"/>
</dbReference>
<proteinExistence type="predicted"/>
<dbReference type="AlphaFoldDB" id="A0A9P4Y843"/>
<evidence type="ECO:0000313" key="1">
    <source>
        <dbReference type="EMBL" id="KAF3768278.1"/>
    </source>
</evidence>
<protein>
    <submittedName>
        <fullName evidence="1">Uncharacterized protein</fullName>
    </submittedName>
</protein>
<reference evidence="1" key="1">
    <citation type="journal article" date="2020" name="Phytopathology">
        <title>Genome sequence of the chestnut blight fungus Cryphonectria parasitica EP155: A fundamental resource for an archetypical invasive plant pathogen.</title>
        <authorList>
            <person name="Crouch J.A."/>
            <person name="Dawe A."/>
            <person name="Aerts A."/>
            <person name="Barry K."/>
            <person name="Churchill A.C.L."/>
            <person name="Grimwood J."/>
            <person name="Hillman B."/>
            <person name="Milgroom M.G."/>
            <person name="Pangilinan J."/>
            <person name="Smith M."/>
            <person name="Salamov A."/>
            <person name="Schmutz J."/>
            <person name="Yadav J."/>
            <person name="Grigoriev I.V."/>
            <person name="Nuss D."/>
        </authorList>
    </citation>
    <scope>NUCLEOTIDE SEQUENCE</scope>
    <source>
        <strain evidence="1">EP155</strain>
    </source>
</reference>
<name>A0A9P4Y843_CRYP1</name>
<evidence type="ECO:0000313" key="2">
    <source>
        <dbReference type="Proteomes" id="UP000803844"/>
    </source>
</evidence>
<dbReference type="Proteomes" id="UP000803844">
    <property type="component" value="Unassembled WGS sequence"/>
</dbReference>
<organism evidence="1 2">
    <name type="scientific">Cryphonectria parasitica (strain ATCC 38755 / EP155)</name>
    <dbReference type="NCBI Taxonomy" id="660469"/>
    <lineage>
        <taxon>Eukaryota</taxon>
        <taxon>Fungi</taxon>
        <taxon>Dikarya</taxon>
        <taxon>Ascomycota</taxon>
        <taxon>Pezizomycotina</taxon>
        <taxon>Sordariomycetes</taxon>
        <taxon>Sordariomycetidae</taxon>
        <taxon>Diaporthales</taxon>
        <taxon>Cryphonectriaceae</taxon>
        <taxon>Cryphonectria-Endothia species complex</taxon>
        <taxon>Cryphonectria</taxon>
    </lineage>
</organism>
<feature type="non-terminal residue" evidence="1">
    <location>
        <position position="1"/>
    </location>
</feature>
<comment type="caution">
    <text evidence="1">The sequence shown here is derived from an EMBL/GenBank/DDBJ whole genome shotgun (WGS) entry which is preliminary data.</text>
</comment>
<dbReference type="GeneID" id="63832801"/>